<dbReference type="InterPro" id="IPR031341">
    <property type="entry name" value="Methyltr_RsmF_N"/>
</dbReference>
<feature type="domain" description="Ribosomal RNA small subunit methyltransferase F N-terminal" evidence="1">
    <location>
        <begin position="9"/>
        <end position="75"/>
    </location>
</feature>
<name>A0A2X3IKH2_9ENTR</name>
<reference evidence="2 3" key="1">
    <citation type="submission" date="2018-06" db="EMBL/GenBank/DDBJ databases">
        <authorList>
            <consortium name="Pathogen Informatics"/>
            <person name="Doyle S."/>
        </authorList>
    </citation>
    <scope>NUCLEOTIDE SEQUENCE [LARGE SCALE GENOMIC DNA]</scope>
    <source>
        <strain evidence="2 3">NCTC12120</strain>
    </source>
</reference>
<dbReference type="EMBL" id="UAVU01000009">
    <property type="protein sequence ID" value="SQC92812.1"/>
    <property type="molecule type" value="Genomic_DNA"/>
</dbReference>
<organism evidence="2 3">
    <name type="scientific">Cedecea neteri</name>
    <dbReference type="NCBI Taxonomy" id="158822"/>
    <lineage>
        <taxon>Bacteria</taxon>
        <taxon>Pseudomonadati</taxon>
        <taxon>Pseudomonadota</taxon>
        <taxon>Gammaproteobacteria</taxon>
        <taxon>Enterobacterales</taxon>
        <taxon>Enterobacteriaceae</taxon>
        <taxon>Cedecea</taxon>
    </lineage>
</organism>
<dbReference type="Gene3D" id="3.30.70.1170">
    <property type="entry name" value="Sun protein, domain 3"/>
    <property type="match status" value="1"/>
</dbReference>
<accession>A0A2X3IKH2</accession>
<sequence length="77" mass="8856">MAQSTAVYLPQPFLDAIRDALPADQTLDSFIEYCQMPLRRSLRVNTLKISVADFLTLVAPYHWRLTPVPWCEEGFLD</sequence>
<dbReference type="EC" id="2.1.1.178" evidence="2"/>
<dbReference type="Pfam" id="PF17125">
    <property type="entry name" value="Methyltr_RsmF_N"/>
    <property type="match status" value="1"/>
</dbReference>
<proteinExistence type="predicted"/>
<dbReference type="GO" id="GO:0008168">
    <property type="term" value="F:methyltransferase activity"/>
    <property type="evidence" value="ECO:0007669"/>
    <property type="project" value="UniProtKB-KW"/>
</dbReference>
<evidence type="ECO:0000313" key="3">
    <source>
        <dbReference type="Proteomes" id="UP000251197"/>
    </source>
</evidence>
<gene>
    <name evidence="2" type="primary">rsmF_1</name>
    <name evidence="2" type="ORF">NCTC12120_06014</name>
</gene>
<keyword evidence="2" id="KW-0808">Transferase</keyword>
<keyword evidence="2" id="KW-0489">Methyltransferase</keyword>
<protein>
    <submittedName>
        <fullName evidence="2">Ribosomal RNA small subunit methyltransferase F</fullName>
        <ecNumber evidence="2">2.1.1.178</ecNumber>
    </submittedName>
</protein>
<dbReference type="GO" id="GO:0032259">
    <property type="term" value="P:methylation"/>
    <property type="evidence" value="ECO:0007669"/>
    <property type="project" value="UniProtKB-KW"/>
</dbReference>
<evidence type="ECO:0000313" key="2">
    <source>
        <dbReference type="EMBL" id="SQC92812.1"/>
    </source>
</evidence>
<evidence type="ECO:0000259" key="1">
    <source>
        <dbReference type="Pfam" id="PF17125"/>
    </source>
</evidence>
<dbReference type="AlphaFoldDB" id="A0A2X3IKH2"/>
<dbReference type="Proteomes" id="UP000251197">
    <property type="component" value="Unassembled WGS sequence"/>
</dbReference>